<dbReference type="GO" id="GO:0003676">
    <property type="term" value="F:nucleic acid binding"/>
    <property type="evidence" value="ECO:0007669"/>
    <property type="project" value="InterPro"/>
</dbReference>
<evidence type="ECO:0000313" key="5">
    <source>
        <dbReference type="EMBL" id="VAX05186.1"/>
    </source>
</evidence>
<gene>
    <name evidence="5" type="ORF">MNBD_ALPHA03-324</name>
</gene>
<name>A0A3B1AH31_9ZZZZ</name>
<keyword evidence="1" id="KW-0540">Nuclease</keyword>
<dbReference type="EMBL" id="UOFW01000126">
    <property type="protein sequence ID" value="VAX05186.1"/>
    <property type="molecule type" value="Genomic_DNA"/>
</dbReference>
<dbReference type="InterPro" id="IPR002071">
    <property type="entry name" value="Thermonucl_AS"/>
</dbReference>
<dbReference type="PROSITE" id="PS50830">
    <property type="entry name" value="TNASE_3"/>
    <property type="match status" value="1"/>
</dbReference>
<organism evidence="5">
    <name type="scientific">hydrothermal vent metagenome</name>
    <dbReference type="NCBI Taxonomy" id="652676"/>
    <lineage>
        <taxon>unclassified sequences</taxon>
        <taxon>metagenomes</taxon>
        <taxon>ecological metagenomes</taxon>
    </lineage>
</organism>
<sequence>MYKVIITFLSLVFIISTAQAAQFTLLKQLKKSTRQKVIEIVDGDTIILKDQSRVRLVGIQTPKPPLAKKGRKEWPLAADAQKTLSDLILNSYVTLYYGGQRNDRYGRALAHIFREDGLWIQGEMLKKGMARVYSYPDNNAVVPEMMALEKAARQGKRGIWALDYYQPKDHMTAGRYRNSFQLVTGLVRNVTKVRGTYYVNFGDDWRKDFTIVIKSNAARKFIKSGMPPHDFKGKRLEIRGWLKSYNGPMIEATHPEQIIIIQ</sequence>
<dbReference type="PROSITE" id="PS01284">
    <property type="entry name" value="TNASE_2"/>
    <property type="match status" value="1"/>
</dbReference>
<dbReference type="Gene3D" id="2.40.50.90">
    <property type="match status" value="1"/>
</dbReference>
<dbReference type="SUPFAM" id="SSF50199">
    <property type="entry name" value="Staphylococcal nuclease"/>
    <property type="match status" value="1"/>
</dbReference>
<dbReference type="GO" id="GO:0016787">
    <property type="term" value="F:hydrolase activity"/>
    <property type="evidence" value="ECO:0007669"/>
    <property type="project" value="UniProtKB-KW"/>
</dbReference>
<keyword evidence="3" id="KW-0378">Hydrolase</keyword>
<dbReference type="GO" id="GO:0004519">
    <property type="term" value="F:endonuclease activity"/>
    <property type="evidence" value="ECO:0007669"/>
    <property type="project" value="UniProtKB-KW"/>
</dbReference>
<evidence type="ECO:0000256" key="3">
    <source>
        <dbReference type="ARBA" id="ARBA00022801"/>
    </source>
</evidence>
<evidence type="ECO:0000256" key="1">
    <source>
        <dbReference type="ARBA" id="ARBA00022722"/>
    </source>
</evidence>
<dbReference type="InterPro" id="IPR035437">
    <property type="entry name" value="SNase_OB-fold_sf"/>
</dbReference>
<dbReference type="AlphaFoldDB" id="A0A3B1AH31"/>
<evidence type="ECO:0000256" key="2">
    <source>
        <dbReference type="ARBA" id="ARBA00022759"/>
    </source>
</evidence>
<proteinExistence type="predicted"/>
<dbReference type="InterPro" id="IPR016071">
    <property type="entry name" value="Staphylococal_nuclease_OB-fold"/>
</dbReference>
<dbReference type="PANTHER" id="PTHR12302:SF3">
    <property type="entry name" value="SERINE_THREONINE-PROTEIN KINASE 31"/>
    <property type="match status" value="1"/>
</dbReference>
<dbReference type="SMART" id="SM00318">
    <property type="entry name" value="SNc"/>
    <property type="match status" value="1"/>
</dbReference>
<dbReference type="Pfam" id="PF00565">
    <property type="entry name" value="SNase"/>
    <property type="match status" value="1"/>
</dbReference>
<reference evidence="5" key="1">
    <citation type="submission" date="2018-06" db="EMBL/GenBank/DDBJ databases">
        <authorList>
            <person name="Zhirakovskaya E."/>
        </authorList>
    </citation>
    <scope>NUCLEOTIDE SEQUENCE</scope>
</reference>
<feature type="domain" description="TNase-like" evidence="4">
    <location>
        <begin position="31"/>
        <end position="162"/>
    </location>
</feature>
<keyword evidence="2" id="KW-0255">Endonuclease</keyword>
<accession>A0A3B1AH31</accession>
<dbReference type="PANTHER" id="PTHR12302">
    <property type="entry name" value="EBNA2 BINDING PROTEIN P100"/>
    <property type="match status" value="1"/>
</dbReference>
<evidence type="ECO:0000259" key="4">
    <source>
        <dbReference type="PROSITE" id="PS50830"/>
    </source>
</evidence>
<protein>
    <recommendedName>
        <fullName evidence="4">TNase-like domain-containing protein</fullName>
    </recommendedName>
</protein>